<reference evidence="3" key="1">
    <citation type="submission" date="2015-07" db="EMBL/GenBank/DDBJ databases">
        <title>Draft genome sequence of Streptomyces sp. CMAA 1322, a bacterium isolated from Caatinga biome, from dry forest semiarid of Brazil.</title>
        <authorList>
            <person name="Santos S.N."/>
            <person name="Gacesa R."/>
            <person name="Taketani R.G."/>
            <person name="Long P.F."/>
            <person name="Melo I.S."/>
        </authorList>
    </citation>
    <scope>NUCLEOTIDE SEQUENCE [LARGE SCALE GENOMIC DNA]</scope>
    <source>
        <strain evidence="3">CMAA 1322</strain>
    </source>
</reference>
<dbReference type="InterPro" id="IPR002575">
    <property type="entry name" value="Aminoglycoside_PTrfase"/>
</dbReference>
<dbReference type="Pfam" id="PF01636">
    <property type="entry name" value="APH"/>
    <property type="match status" value="1"/>
</dbReference>
<name>A0A0K9XIV9_9ACTN</name>
<protein>
    <recommendedName>
        <fullName evidence="1">Aminoglycoside phosphotransferase domain-containing protein</fullName>
    </recommendedName>
</protein>
<dbReference type="InterPro" id="IPR011009">
    <property type="entry name" value="Kinase-like_dom_sf"/>
</dbReference>
<feature type="domain" description="Aminoglycoside phosphotransferase" evidence="1">
    <location>
        <begin position="37"/>
        <end position="224"/>
    </location>
</feature>
<dbReference type="STRING" id="1678637.AC230_07195"/>
<dbReference type="RefSeq" id="WP_049715201.1">
    <property type="nucleotide sequence ID" value="NZ_LFXA01000003.1"/>
</dbReference>
<evidence type="ECO:0000259" key="1">
    <source>
        <dbReference type="Pfam" id="PF01636"/>
    </source>
</evidence>
<organism evidence="2 3">
    <name type="scientific">Streptomyces caatingaensis</name>
    <dbReference type="NCBI Taxonomy" id="1678637"/>
    <lineage>
        <taxon>Bacteria</taxon>
        <taxon>Bacillati</taxon>
        <taxon>Actinomycetota</taxon>
        <taxon>Actinomycetes</taxon>
        <taxon>Kitasatosporales</taxon>
        <taxon>Streptomycetaceae</taxon>
        <taxon>Streptomyces</taxon>
    </lineage>
</organism>
<dbReference type="EMBL" id="LFXA01000003">
    <property type="protein sequence ID" value="KNB53223.1"/>
    <property type="molecule type" value="Genomic_DNA"/>
</dbReference>
<dbReference type="OrthoDB" id="3723194at2"/>
<evidence type="ECO:0000313" key="2">
    <source>
        <dbReference type="EMBL" id="KNB53223.1"/>
    </source>
</evidence>
<accession>A0A0K9XIV9</accession>
<comment type="caution">
    <text evidence="2">The sequence shown here is derived from an EMBL/GenBank/DDBJ whole genome shotgun (WGS) entry which is preliminary data.</text>
</comment>
<evidence type="ECO:0000313" key="3">
    <source>
        <dbReference type="Proteomes" id="UP000037288"/>
    </source>
</evidence>
<dbReference type="AlphaFoldDB" id="A0A0K9XIV9"/>
<keyword evidence="3" id="KW-1185">Reference proteome</keyword>
<dbReference type="PATRIC" id="fig|1678637.3.peg.1563"/>
<dbReference type="Gene3D" id="3.90.1200.10">
    <property type="match status" value="1"/>
</dbReference>
<proteinExistence type="predicted"/>
<dbReference type="SUPFAM" id="SSF56112">
    <property type="entry name" value="Protein kinase-like (PK-like)"/>
    <property type="match status" value="1"/>
</dbReference>
<sequence length="300" mass="32171">MAAPTSATYGGFDPGEMCGLLRRACARAGLDGTGAALLRGRTNAVVRLATAPVVVRIARRGTDPAAVADTVAFVRWLMERGFPTVPLHPAPARQPVVVDGHAVTFWTHLPQPGHPPGAAQIAPPLRSLHALAEPPLRPGRLNVPEAIRASLAATASLPDPVVRFLTERLERLTAALRDVGFVLPEGVVHGDAGHHNALHAGGGRAVLCDWDTVAYGQPEWDLAMREVHCRRSGHGPARCREFAAVYGFDVVKWPGFPVLRDLCELKAVTSDARRSARTPAIRAEVERCVAALRRRRSDGT</sequence>
<gene>
    <name evidence="2" type="ORF">AC230_07195</name>
</gene>
<dbReference type="Proteomes" id="UP000037288">
    <property type="component" value="Unassembled WGS sequence"/>
</dbReference>